<evidence type="ECO:0000259" key="8">
    <source>
        <dbReference type="PROSITE" id="PS51100"/>
    </source>
</evidence>
<keyword evidence="3 9" id="KW-0762">Sugar transport</keyword>
<keyword evidence="6" id="KW-0418">Kinase</keyword>
<dbReference type="SUPFAM" id="SSF52794">
    <property type="entry name" value="PTS system IIB component-like"/>
    <property type="match status" value="1"/>
</dbReference>
<keyword evidence="5" id="KW-0598">Phosphotransferase system</keyword>
<evidence type="ECO:0000256" key="7">
    <source>
        <dbReference type="PROSITE-ProRule" id="PRU00423"/>
    </source>
</evidence>
<name>A0A968G8V1_9SPIO</name>
<feature type="modified residue" description="Phosphocysteine; by EIIA" evidence="7">
    <location>
        <position position="8"/>
    </location>
</feature>
<evidence type="ECO:0000256" key="4">
    <source>
        <dbReference type="ARBA" id="ARBA00022679"/>
    </source>
</evidence>
<organism evidence="9 10">
    <name type="scientific">Entomospira entomophila</name>
    <dbReference type="NCBI Taxonomy" id="2719988"/>
    <lineage>
        <taxon>Bacteria</taxon>
        <taxon>Pseudomonadati</taxon>
        <taxon>Spirochaetota</taxon>
        <taxon>Spirochaetia</taxon>
        <taxon>Spirochaetales</taxon>
        <taxon>Spirochaetaceae</taxon>
        <taxon>Entomospira</taxon>
    </lineage>
</organism>
<dbReference type="GO" id="GO:0009401">
    <property type="term" value="P:phosphoenolpyruvate-dependent sugar phosphotransferase system"/>
    <property type="evidence" value="ECO:0007669"/>
    <property type="project" value="UniProtKB-KW"/>
</dbReference>
<dbReference type="Proteomes" id="UP000711995">
    <property type="component" value="Unassembled WGS sequence"/>
</dbReference>
<keyword evidence="4" id="KW-0808">Transferase</keyword>
<keyword evidence="2" id="KW-0597">Phosphoprotein</keyword>
<keyword evidence="1" id="KW-0813">Transport</keyword>
<dbReference type="PANTHER" id="PTHR34581:SF2">
    <property type="entry name" value="PTS SYSTEM N,N'-DIACETYLCHITOBIOSE-SPECIFIC EIIB COMPONENT"/>
    <property type="match status" value="1"/>
</dbReference>
<dbReference type="RefSeq" id="WP_167700297.1">
    <property type="nucleotide sequence ID" value="NZ_CP118174.1"/>
</dbReference>
<comment type="caution">
    <text evidence="9">The sequence shown here is derived from an EMBL/GenBank/DDBJ whole genome shotgun (WGS) entry which is preliminary data.</text>
</comment>
<dbReference type="PROSITE" id="PS51100">
    <property type="entry name" value="PTS_EIIB_TYPE_3"/>
    <property type="match status" value="1"/>
</dbReference>
<dbReference type="InterPro" id="IPR013012">
    <property type="entry name" value="PTS_EIIB_3"/>
</dbReference>
<feature type="domain" description="PTS EIIB type-3" evidence="8">
    <location>
        <begin position="1"/>
        <end position="105"/>
    </location>
</feature>
<evidence type="ECO:0000256" key="3">
    <source>
        <dbReference type="ARBA" id="ARBA00022597"/>
    </source>
</evidence>
<dbReference type="InterPro" id="IPR036095">
    <property type="entry name" value="PTS_EIIB-like_sf"/>
</dbReference>
<dbReference type="PANTHER" id="PTHR34581">
    <property type="entry name" value="PTS SYSTEM N,N'-DIACETYLCHITOBIOSE-SPECIFIC EIIB COMPONENT"/>
    <property type="match status" value="1"/>
</dbReference>
<protein>
    <submittedName>
        <fullName evidence="9">PTS sugar transporter subunit IIB</fullName>
    </submittedName>
</protein>
<dbReference type="GO" id="GO:0008982">
    <property type="term" value="F:protein-N(PI)-phosphohistidine-sugar phosphotransferase activity"/>
    <property type="evidence" value="ECO:0007669"/>
    <property type="project" value="InterPro"/>
</dbReference>
<evidence type="ECO:0000313" key="9">
    <source>
        <dbReference type="EMBL" id="NIZ40713.1"/>
    </source>
</evidence>
<dbReference type="CDD" id="cd05564">
    <property type="entry name" value="PTS_IIB_chitobiose_lichenan"/>
    <property type="match status" value="1"/>
</dbReference>
<proteinExistence type="predicted"/>
<dbReference type="Gene3D" id="3.40.50.2300">
    <property type="match status" value="1"/>
</dbReference>
<evidence type="ECO:0000313" key="10">
    <source>
        <dbReference type="Proteomes" id="UP000711995"/>
    </source>
</evidence>
<evidence type="ECO:0000256" key="6">
    <source>
        <dbReference type="ARBA" id="ARBA00022777"/>
    </source>
</evidence>
<dbReference type="GO" id="GO:0016301">
    <property type="term" value="F:kinase activity"/>
    <property type="evidence" value="ECO:0007669"/>
    <property type="project" value="UniProtKB-KW"/>
</dbReference>
<evidence type="ECO:0000256" key="2">
    <source>
        <dbReference type="ARBA" id="ARBA00022553"/>
    </source>
</evidence>
<evidence type="ECO:0000256" key="5">
    <source>
        <dbReference type="ARBA" id="ARBA00022683"/>
    </source>
</evidence>
<dbReference type="InterPro" id="IPR003501">
    <property type="entry name" value="PTS_EIIB_2/3"/>
</dbReference>
<keyword evidence="10" id="KW-1185">Reference proteome</keyword>
<sequence>MLRILLTCSGGMSSAMVVNALIKEGKNRGLEIESKAVGTADVAKELDSSKWDGILVAPQVRHMLDGLKPTAEAHGVPIVAIKPQAYSPLGAKYLMEHLKEMNLID</sequence>
<gene>
    <name evidence="9" type="ORF">HCT14_04205</name>
</gene>
<dbReference type="InterPro" id="IPR051819">
    <property type="entry name" value="PTS_sugar-specific_EIIB"/>
</dbReference>
<dbReference type="AlphaFoldDB" id="A0A968G8V1"/>
<dbReference type="Pfam" id="PF02302">
    <property type="entry name" value="PTS_IIB"/>
    <property type="match status" value="1"/>
</dbReference>
<dbReference type="EMBL" id="JAATLJ010000001">
    <property type="protein sequence ID" value="NIZ40713.1"/>
    <property type="molecule type" value="Genomic_DNA"/>
</dbReference>
<reference evidence="9 10" key="1">
    <citation type="submission" date="2020-03" db="EMBL/GenBank/DDBJ databases">
        <title>Spirochaetal bacteria isolated from arthropods constitute a novel genus Entomospira genus novum within the order Spirochaetales.</title>
        <authorList>
            <person name="Grana-Miraglia L."/>
            <person name="Sikutova S."/>
            <person name="Fingerle V."/>
            <person name="Sing A."/>
            <person name="Castillo-Ramirez S."/>
            <person name="Margos G."/>
            <person name="Rudolf I."/>
        </authorList>
    </citation>
    <scope>NUCLEOTIDE SEQUENCE [LARGE SCALE GENOMIC DNA]</scope>
    <source>
        <strain evidence="9 10">BR193</strain>
    </source>
</reference>
<accession>A0A968G8V1</accession>
<evidence type="ECO:0000256" key="1">
    <source>
        <dbReference type="ARBA" id="ARBA00022448"/>
    </source>
</evidence>